<evidence type="ECO:0000313" key="2">
    <source>
        <dbReference type="Proteomes" id="UP000094336"/>
    </source>
</evidence>
<name>A0A1E3QS21_9ASCO</name>
<proteinExistence type="predicted"/>
<reference evidence="2" key="1">
    <citation type="submission" date="2016-05" db="EMBL/GenBank/DDBJ databases">
        <title>Comparative genomics of biotechnologically important yeasts.</title>
        <authorList>
            <consortium name="DOE Joint Genome Institute"/>
            <person name="Riley R."/>
            <person name="Haridas S."/>
            <person name="Wolfe K.H."/>
            <person name="Lopes M.R."/>
            <person name="Hittinger C.T."/>
            <person name="Goker M."/>
            <person name="Salamov A."/>
            <person name="Wisecaver J."/>
            <person name="Long T.M."/>
            <person name="Aerts A.L."/>
            <person name="Barry K."/>
            <person name="Choi C."/>
            <person name="Clum A."/>
            <person name="Coughlan A.Y."/>
            <person name="Deshpande S."/>
            <person name="Douglass A.P."/>
            <person name="Hanson S.J."/>
            <person name="Klenk H.-P."/>
            <person name="Labutti K."/>
            <person name="Lapidus A."/>
            <person name="Lindquist E."/>
            <person name="Lipzen A."/>
            <person name="Meier-Kolthoff J.P."/>
            <person name="Ohm R.A."/>
            <person name="Otillar R.P."/>
            <person name="Pangilinan J."/>
            <person name="Peng Y."/>
            <person name="Rokas A."/>
            <person name="Rosa C.A."/>
            <person name="Scheuner C."/>
            <person name="Sibirny A.A."/>
            <person name="Slot J.C."/>
            <person name="Stielow J.B."/>
            <person name="Sun H."/>
            <person name="Kurtzman C.P."/>
            <person name="Blackwell M."/>
            <person name="Grigoriev I.V."/>
            <person name="Jeffries T.W."/>
        </authorList>
    </citation>
    <scope>NUCLEOTIDE SEQUENCE [LARGE SCALE GENOMIC DNA]</scope>
    <source>
        <strain evidence="2">NRRL Y-12698</strain>
    </source>
</reference>
<dbReference type="EMBL" id="KV454429">
    <property type="protein sequence ID" value="ODQ80495.1"/>
    <property type="molecule type" value="Genomic_DNA"/>
</dbReference>
<organism evidence="1 2">
    <name type="scientific">Babjeviella inositovora NRRL Y-12698</name>
    <dbReference type="NCBI Taxonomy" id="984486"/>
    <lineage>
        <taxon>Eukaryota</taxon>
        <taxon>Fungi</taxon>
        <taxon>Dikarya</taxon>
        <taxon>Ascomycota</taxon>
        <taxon>Saccharomycotina</taxon>
        <taxon>Pichiomycetes</taxon>
        <taxon>Serinales incertae sedis</taxon>
        <taxon>Babjeviella</taxon>
    </lineage>
</organism>
<sequence>MPKAFEFGSSHEFRRVFSRTCDGVLSPGHIIRLLGNVNKILWLVSGSTKREWGEEENLTQVNRTSMVLYFDCLKILPYGAPSPVDDLEISIEDLILNTAFIRCREVNIV</sequence>
<evidence type="ECO:0000313" key="1">
    <source>
        <dbReference type="EMBL" id="ODQ80495.1"/>
    </source>
</evidence>
<keyword evidence="2" id="KW-1185">Reference proteome</keyword>
<protein>
    <submittedName>
        <fullName evidence="1">Uncharacterized protein</fullName>
    </submittedName>
</protein>
<dbReference type="AlphaFoldDB" id="A0A1E3QS21"/>
<dbReference type="Proteomes" id="UP000094336">
    <property type="component" value="Unassembled WGS sequence"/>
</dbReference>
<dbReference type="RefSeq" id="XP_018985823.1">
    <property type="nucleotide sequence ID" value="XM_019126968.1"/>
</dbReference>
<gene>
    <name evidence="1" type="ORF">BABINDRAFT_124386</name>
</gene>
<dbReference type="GeneID" id="30144822"/>
<accession>A0A1E3QS21</accession>